<keyword evidence="10" id="KW-1185">Reference proteome</keyword>
<dbReference type="SUPFAM" id="SSF161098">
    <property type="entry name" value="MetI-like"/>
    <property type="match status" value="1"/>
</dbReference>
<keyword evidence="3" id="KW-1003">Cell membrane</keyword>
<dbReference type="InterPro" id="IPR000515">
    <property type="entry name" value="MetI-like"/>
</dbReference>
<dbReference type="EMBL" id="SMRT01000003">
    <property type="protein sequence ID" value="TDF98754.1"/>
    <property type="molecule type" value="Genomic_DNA"/>
</dbReference>
<evidence type="ECO:0000256" key="2">
    <source>
        <dbReference type="ARBA" id="ARBA00022448"/>
    </source>
</evidence>
<evidence type="ECO:0000313" key="9">
    <source>
        <dbReference type="EMBL" id="TDF98754.1"/>
    </source>
</evidence>
<comment type="subcellular location">
    <subcellularLocation>
        <location evidence="1 7">Cell membrane</location>
        <topology evidence="1 7">Multi-pass membrane protein</topology>
    </subcellularLocation>
</comment>
<evidence type="ECO:0000256" key="4">
    <source>
        <dbReference type="ARBA" id="ARBA00022692"/>
    </source>
</evidence>
<evidence type="ECO:0000256" key="5">
    <source>
        <dbReference type="ARBA" id="ARBA00022989"/>
    </source>
</evidence>
<evidence type="ECO:0000259" key="8">
    <source>
        <dbReference type="PROSITE" id="PS50928"/>
    </source>
</evidence>
<feature type="transmembrane region" description="Helical" evidence="7">
    <location>
        <begin position="25"/>
        <end position="48"/>
    </location>
</feature>
<evidence type="ECO:0000256" key="6">
    <source>
        <dbReference type="ARBA" id="ARBA00023136"/>
    </source>
</evidence>
<dbReference type="PANTHER" id="PTHR43005:SF1">
    <property type="entry name" value="SPERMIDINE_PUTRESCINE TRANSPORT SYSTEM PERMEASE PROTEIN"/>
    <property type="match status" value="1"/>
</dbReference>
<dbReference type="GO" id="GO:0005886">
    <property type="term" value="C:plasma membrane"/>
    <property type="evidence" value="ECO:0007669"/>
    <property type="project" value="UniProtKB-SubCell"/>
</dbReference>
<feature type="transmembrane region" description="Helical" evidence="7">
    <location>
        <begin position="125"/>
        <end position="148"/>
    </location>
</feature>
<comment type="caution">
    <text evidence="9">The sequence shown here is derived from an EMBL/GenBank/DDBJ whole genome shotgun (WGS) entry which is preliminary data.</text>
</comment>
<keyword evidence="5 7" id="KW-1133">Transmembrane helix</keyword>
<proteinExistence type="inferred from homology"/>
<feature type="transmembrane region" description="Helical" evidence="7">
    <location>
        <begin position="279"/>
        <end position="301"/>
    </location>
</feature>
<feature type="transmembrane region" description="Helical" evidence="7">
    <location>
        <begin position="93"/>
        <end position="113"/>
    </location>
</feature>
<sequence>MNTVLANERERTGKRRLSSKRRNELLISAVLLAPLVVILIIFLAWPVIWTFFLSFTNMQLTGTTAVNWSWVGFTHYINLFGDAEFFNSVRLSLIYFAGSAFLGQCVLGFFLALLLEKRLRWTRTIVGGVIILAWVIPEIVASFMWFALLSDGGVLHNILGFLHIPYETWLIEHPMLSVSLGNAWRGVAFSMLIFTAAIANIPPEMKEAAEVDGASSWRRLIYITIPMISEAILIDLVLITLGTLNNFTLIYSMTGGGPGNKTQVLSVLMYDKAFSQYQLSYGSAISVILLIIGALLSVVYMKILKKQGSQ</sequence>
<dbReference type="Proteomes" id="UP000295636">
    <property type="component" value="Unassembled WGS sequence"/>
</dbReference>
<evidence type="ECO:0000256" key="1">
    <source>
        <dbReference type="ARBA" id="ARBA00004651"/>
    </source>
</evidence>
<dbReference type="RefSeq" id="WP_133227111.1">
    <property type="nucleotide sequence ID" value="NZ_SMRT01000003.1"/>
</dbReference>
<dbReference type="AlphaFoldDB" id="A0A4V2ZTW9"/>
<organism evidence="9 10">
    <name type="scientific">Paenibacillus piri</name>
    <dbReference type="NCBI Taxonomy" id="2547395"/>
    <lineage>
        <taxon>Bacteria</taxon>
        <taxon>Bacillati</taxon>
        <taxon>Bacillota</taxon>
        <taxon>Bacilli</taxon>
        <taxon>Bacillales</taxon>
        <taxon>Paenibacillaceae</taxon>
        <taxon>Paenibacillus</taxon>
    </lineage>
</organism>
<keyword evidence="6 7" id="KW-0472">Membrane</keyword>
<feature type="transmembrane region" description="Helical" evidence="7">
    <location>
        <begin position="221"/>
        <end position="244"/>
    </location>
</feature>
<dbReference type="PROSITE" id="PS50928">
    <property type="entry name" value="ABC_TM1"/>
    <property type="match status" value="1"/>
</dbReference>
<feature type="transmembrane region" description="Helical" evidence="7">
    <location>
        <begin position="183"/>
        <end position="201"/>
    </location>
</feature>
<dbReference type="OrthoDB" id="9783714at2"/>
<keyword evidence="2 7" id="KW-0813">Transport</keyword>
<evidence type="ECO:0000256" key="3">
    <source>
        <dbReference type="ARBA" id="ARBA00022475"/>
    </source>
</evidence>
<reference evidence="9 10" key="1">
    <citation type="submission" date="2019-03" db="EMBL/GenBank/DDBJ databases">
        <title>This is whole genome sequence of Paenibacillus sp MS74 strain.</title>
        <authorList>
            <person name="Trinh H.N."/>
        </authorList>
    </citation>
    <scope>NUCLEOTIDE SEQUENCE [LARGE SCALE GENOMIC DNA]</scope>
    <source>
        <strain evidence="9 10">MS74</strain>
    </source>
</reference>
<accession>A0A4V2ZTW9</accession>
<comment type="similarity">
    <text evidence="7">Belongs to the binding-protein-dependent transport system permease family.</text>
</comment>
<dbReference type="Gene3D" id="1.10.3720.10">
    <property type="entry name" value="MetI-like"/>
    <property type="match status" value="1"/>
</dbReference>
<feature type="domain" description="ABC transmembrane type-1" evidence="8">
    <location>
        <begin position="90"/>
        <end position="300"/>
    </location>
</feature>
<keyword evidence="4 7" id="KW-0812">Transmembrane</keyword>
<dbReference type="InterPro" id="IPR035906">
    <property type="entry name" value="MetI-like_sf"/>
</dbReference>
<gene>
    <name evidence="9" type="ORF">E1757_09515</name>
</gene>
<evidence type="ECO:0000313" key="10">
    <source>
        <dbReference type="Proteomes" id="UP000295636"/>
    </source>
</evidence>
<evidence type="ECO:0000256" key="7">
    <source>
        <dbReference type="RuleBase" id="RU363032"/>
    </source>
</evidence>
<dbReference type="CDD" id="cd06261">
    <property type="entry name" value="TM_PBP2"/>
    <property type="match status" value="1"/>
</dbReference>
<name>A0A4V2ZTW9_9BACL</name>
<dbReference type="PANTHER" id="PTHR43005">
    <property type="entry name" value="BLR7065 PROTEIN"/>
    <property type="match status" value="1"/>
</dbReference>
<dbReference type="GO" id="GO:0055085">
    <property type="term" value="P:transmembrane transport"/>
    <property type="evidence" value="ECO:0007669"/>
    <property type="project" value="InterPro"/>
</dbReference>
<dbReference type="Pfam" id="PF00528">
    <property type="entry name" value="BPD_transp_1"/>
    <property type="match status" value="1"/>
</dbReference>
<protein>
    <submittedName>
        <fullName evidence="9">Sugar ABC transporter permease</fullName>
    </submittedName>
</protein>